<dbReference type="InterPro" id="IPR013154">
    <property type="entry name" value="ADH-like_N"/>
</dbReference>
<dbReference type="SUPFAM" id="SSF51735">
    <property type="entry name" value="NAD(P)-binding Rossmann-fold domains"/>
    <property type="match status" value="1"/>
</dbReference>
<dbReference type="EMBL" id="BMGB01000001">
    <property type="protein sequence ID" value="GGB08185.1"/>
    <property type="molecule type" value="Genomic_DNA"/>
</dbReference>
<gene>
    <name evidence="2" type="ORF">GCM10010979_23410</name>
</gene>
<evidence type="ECO:0000313" key="2">
    <source>
        <dbReference type="EMBL" id="GGB08185.1"/>
    </source>
</evidence>
<dbReference type="InterPro" id="IPR051397">
    <property type="entry name" value="Zn-ADH-like_protein"/>
</dbReference>
<dbReference type="PANTHER" id="PTHR43677">
    <property type="entry name" value="SHORT-CHAIN DEHYDROGENASE/REDUCTASE"/>
    <property type="match status" value="1"/>
</dbReference>
<dbReference type="InterPro" id="IPR013149">
    <property type="entry name" value="ADH-like_C"/>
</dbReference>
<dbReference type="Pfam" id="PF00107">
    <property type="entry name" value="ADH_zinc_N"/>
    <property type="match status" value="1"/>
</dbReference>
<dbReference type="CDD" id="cd08288">
    <property type="entry name" value="MDR_yhdh"/>
    <property type="match status" value="1"/>
</dbReference>
<dbReference type="RefSeq" id="WP_188510773.1">
    <property type="nucleotide sequence ID" value="NZ_BMGB01000001.1"/>
</dbReference>
<evidence type="ECO:0000259" key="1">
    <source>
        <dbReference type="SMART" id="SM00829"/>
    </source>
</evidence>
<dbReference type="InterPro" id="IPR020843">
    <property type="entry name" value="ER"/>
</dbReference>
<evidence type="ECO:0000313" key="3">
    <source>
        <dbReference type="Proteomes" id="UP000606922"/>
    </source>
</evidence>
<proteinExistence type="predicted"/>
<reference evidence="2" key="2">
    <citation type="submission" date="2020-09" db="EMBL/GenBank/DDBJ databases">
        <authorList>
            <person name="Sun Q."/>
            <person name="Zhou Y."/>
        </authorList>
    </citation>
    <scope>NUCLEOTIDE SEQUENCE</scope>
    <source>
        <strain evidence="2">CGMCC 1.12813</strain>
    </source>
</reference>
<dbReference type="PANTHER" id="PTHR43677:SF1">
    <property type="entry name" value="ACRYLYL-COA REDUCTASE ACUI-RELATED"/>
    <property type="match status" value="1"/>
</dbReference>
<dbReference type="Proteomes" id="UP000606922">
    <property type="component" value="Unassembled WGS sequence"/>
</dbReference>
<sequence>MFRAIVVTRPSDAPATATLESGVTDSALGEGDVEIDVEFSSINYKDGMALTGRPGVIKAESLIAGIDLVGVVSSVPEPVEGSASAGSATVSVGDRVIVTGFGLGENHPGGLSERARVKSEWLVPLPDGLSLRRAAAIGTAGFTAMLAVLAIEKSLTPADGGEVLVTGASGGVGSIAIALLAGLGYSVTASTGRAAEHDYLRSLGATTVIDRAELGGPGKPLQSQRWAGAVDSVGSHTLANVLAQANYGATVATCGLAQGPDLPATVMPFILRGVSLVGINSVYCPLPLRTEAWRRLALDLDLDLLDSLTTSVGLDGAIDVAHAIIDGTVRGRTVVEVRK</sequence>
<reference evidence="2" key="1">
    <citation type="journal article" date="2014" name="Int. J. Syst. Evol. Microbiol.">
        <title>Complete genome sequence of Corynebacterium casei LMG S-19264T (=DSM 44701T), isolated from a smear-ripened cheese.</title>
        <authorList>
            <consortium name="US DOE Joint Genome Institute (JGI-PGF)"/>
            <person name="Walter F."/>
            <person name="Albersmeier A."/>
            <person name="Kalinowski J."/>
            <person name="Ruckert C."/>
        </authorList>
    </citation>
    <scope>NUCLEOTIDE SEQUENCE</scope>
    <source>
        <strain evidence="2">CGMCC 1.12813</strain>
    </source>
</reference>
<dbReference type="Gene3D" id="3.40.50.720">
    <property type="entry name" value="NAD(P)-binding Rossmann-like Domain"/>
    <property type="match status" value="1"/>
</dbReference>
<dbReference type="SMART" id="SM00829">
    <property type="entry name" value="PKS_ER"/>
    <property type="match status" value="1"/>
</dbReference>
<protein>
    <submittedName>
        <fullName evidence="2">Zinc-binding dehydrogenase</fullName>
    </submittedName>
</protein>
<dbReference type="GO" id="GO:0043957">
    <property type="term" value="F:acryloyl-CoA reductase (NADPH) activity"/>
    <property type="evidence" value="ECO:0007669"/>
    <property type="project" value="TreeGrafter"/>
</dbReference>
<dbReference type="InterPro" id="IPR014188">
    <property type="entry name" value="Acrylyl-CoA_reductase_AcuI"/>
</dbReference>
<dbReference type="AlphaFoldDB" id="A0A916WL62"/>
<dbReference type="Pfam" id="PF08240">
    <property type="entry name" value="ADH_N"/>
    <property type="match status" value="1"/>
</dbReference>
<keyword evidence="3" id="KW-1185">Reference proteome</keyword>
<dbReference type="SUPFAM" id="SSF50129">
    <property type="entry name" value="GroES-like"/>
    <property type="match status" value="1"/>
</dbReference>
<comment type="caution">
    <text evidence="2">The sequence shown here is derived from an EMBL/GenBank/DDBJ whole genome shotgun (WGS) entry which is preliminary data.</text>
</comment>
<name>A0A916WL62_9MICO</name>
<dbReference type="Gene3D" id="3.90.180.10">
    <property type="entry name" value="Medium-chain alcohol dehydrogenases, catalytic domain"/>
    <property type="match status" value="1"/>
</dbReference>
<dbReference type="InterPro" id="IPR036291">
    <property type="entry name" value="NAD(P)-bd_dom_sf"/>
</dbReference>
<organism evidence="2 3">
    <name type="scientific">Conyzicola nivalis</name>
    <dbReference type="NCBI Taxonomy" id="1477021"/>
    <lineage>
        <taxon>Bacteria</taxon>
        <taxon>Bacillati</taxon>
        <taxon>Actinomycetota</taxon>
        <taxon>Actinomycetes</taxon>
        <taxon>Micrococcales</taxon>
        <taxon>Microbacteriaceae</taxon>
        <taxon>Conyzicola</taxon>
    </lineage>
</organism>
<accession>A0A916WL62</accession>
<dbReference type="NCBIfam" id="TIGR02823">
    <property type="entry name" value="oxido_YhdH"/>
    <property type="match status" value="1"/>
</dbReference>
<dbReference type="InterPro" id="IPR011032">
    <property type="entry name" value="GroES-like_sf"/>
</dbReference>
<feature type="domain" description="Enoyl reductase (ER)" evidence="1">
    <location>
        <begin position="12"/>
        <end position="335"/>
    </location>
</feature>